<dbReference type="PROSITE" id="PS50943">
    <property type="entry name" value="HTH_CROC1"/>
    <property type="match status" value="1"/>
</dbReference>
<evidence type="ECO:0000259" key="1">
    <source>
        <dbReference type="PROSITE" id="PS50943"/>
    </source>
</evidence>
<dbReference type="AlphaFoldDB" id="A0A9E6NRK8"/>
<reference evidence="2" key="2">
    <citation type="journal article" date="2021" name="Microorganisms">
        <title>The Ever-Expanding Pseudomonas Genus: Description of 43 New Species and Partition of the Pseudomonas putida Group.</title>
        <authorList>
            <person name="Girard L."/>
            <person name="Lood C."/>
            <person name="Hofte M."/>
            <person name="Vandamme P."/>
            <person name="Rokni-Zadeh H."/>
            <person name="van Noort V."/>
            <person name="Lavigne R."/>
            <person name="De Mot R."/>
        </authorList>
    </citation>
    <scope>NUCLEOTIDE SEQUENCE</scope>
    <source>
        <strain evidence="2">OE 48.2</strain>
    </source>
</reference>
<dbReference type="CDD" id="cd00093">
    <property type="entry name" value="HTH_XRE"/>
    <property type="match status" value="1"/>
</dbReference>
<dbReference type="Gene3D" id="1.10.260.40">
    <property type="entry name" value="lambda repressor-like DNA-binding domains"/>
    <property type="match status" value="1"/>
</dbReference>
<gene>
    <name evidence="2" type="ORF">HU754_004060</name>
</gene>
<reference evidence="2" key="1">
    <citation type="journal article" date="2020" name="Microorganisms">
        <title>Reliable Identification of Environmental Pseudomonas Isolates Using the rpoD Gene.</title>
        <authorList>
            <consortium name="The Broad Institute Genome Sequencing Platform"/>
            <person name="Girard L."/>
            <person name="Lood C."/>
            <person name="Rokni-Zadeh H."/>
            <person name="van Noort V."/>
            <person name="Lavigne R."/>
            <person name="De Mot R."/>
        </authorList>
    </citation>
    <scope>NUCLEOTIDE SEQUENCE</scope>
    <source>
        <strain evidence="2">OE 48.2</strain>
    </source>
</reference>
<dbReference type="Gene3D" id="1.10.10.60">
    <property type="entry name" value="Homeodomain-like"/>
    <property type="match status" value="1"/>
</dbReference>
<feature type="domain" description="HTH cro/C1-type" evidence="1">
    <location>
        <begin position="11"/>
        <end position="62"/>
    </location>
</feature>
<dbReference type="Proteomes" id="UP000627092">
    <property type="component" value="Chromosome"/>
</dbReference>
<protein>
    <submittedName>
        <fullName evidence="2">Helix-turn-helix domain-containing protein</fullName>
    </submittedName>
</protein>
<accession>A0A9E6NRK8</accession>
<dbReference type="EMBL" id="CP077090">
    <property type="protein sequence ID" value="QXI12596.1"/>
    <property type="molecule type" value="Genomic_DNA"/>
</dbReference>
<dbReference type="SUPFAM" id="SSF47413">
    <property type="entry name" value="lambda repressor-like DNA-binding domains"/>
    <property type="match status" value="1"/>
</dbReference>
<dbReference type="InterPro" id="IPR001387">
    <property type="entry name" value="Cro/C1-type_HTH"/>
</dbReference>
<evidence type="ECO:0000313" key="3">
    <source>
        <dbReference type="Proteomes" id="UP000627092"/>
    </source>
</evidence>
<name>A0A9E6NRK8_9PSED</name>
<evidence type="ECO:0000313" key="2">
    <source>
        <dbReference type="EMBL" id="QXI12596.1"/>
    </source>
</evidence>
<dbReference type="InterPro" id="IPR010982">
    <property type="entry name" value="Lambda_DNA-bd_dom_sf"/>
</dbReference>
<dbReference type="GO" id="GO:0003677">
    <property type="term" value="F:DNA binding"/>
    <property type="evidence" value="ECO:0007669"/>
    <property type="project" value="InterPro"/>
</dbReference>
<proteinExistence type="predicted"/>
<dbReference type="SMART" id="SM00530">
    <property type="entry name" value="HTH_XRE"/>
    <property type="match status" value="1"/>
</dbReference>
<dbReference type="Pfam" id="PF01381">
    <property type="entry name" value="HTH_3"/>
    <property type="match status" value="1"/>
</dbReference>
<sequence>MEAAEALAVVVRAVRRGQGLSQEDLNSIDRSHLSRIERGEVSITIDMLVRLASILELDAAALILMATSLQASEPFGEGLRRVSRQLNRIRKDGIDIEIESLARTGKLFPGRPSRSGAAHKTIEAQRLRKEGVPVVEIAEELELSEATVRRYLKTTAPSQE</sequence>
<organism evidence="2 3">
    <name type="scientific">Pseudomonas zeae</name>
    <dbReference type="NCBI Taxonomy" id="2745510"/>
    <lineage>
        <taxon>Bacteria</taxon>
        <taxon>Pseudomonadati</taxon>
        <taxon>Pseudomonadota</taxon>
        <taxon>Gammaproteobacteria</taxon>
        <taxon>Pseudomonadales</taxon>
        <taxon>Pseudomonadaceae</taxon>
        <taxon>Pseudomonas</taxon>
    </lineage>
</organism>
<dbReference type="KEGG" id="pze:HU754_004060"/>